<evidence type="ECO:0000256" key="1">
    <source>
        <dbReference type="ARBA" id="ARBA00001946"/>
    </source>
</evidence>
<proteinExistence type="inferred from homology"/>
<dbReference type="Gene3D" id="3.40.120.10">
    <property type="entry name" value="Alpha-D-Glucose-1,6-Bisphosphate, subunit A, domain 3"/>
    <property type="match status" value="3"/>
</dbReference>
<evidence type="ECO:0000259" key="9">
    <source>
        <dbReference type="Pfam" id="PF02880"/>
    </source>
</evidence>
<keyword evidence="4" id="KW-0479">Metal-binding</keyword>
<comment type="caution">
    <text evidence="10">The sequence shown here is derived from an EMBL/GenBank/DDBJ whole genome shotgun (WGS) entry which is preliminary data.</text>
</comment>
<keyword evidence="5" id="KW-0460">Magnesium</keyword>
<name>A0AAE3VE52_9BACT</name>
<gene>
    <name evidence="10" type="ORF">J3R75_000904</name>
</gene>
<dbReference type="AlphaFoldDB" id="A0AAE3VE52"/>
<comment type="similarity">
    <text evidence="2">Belongs to the phosphohexose mutase family.</text>
</comment>
<dbReference type="InterPro" id="IPR005844">
    <property type="entry name" value="A-D-PHexomutase_a/b/a-I"/>
</dbReference>
<evidence type="ECO:0000313" key="10">
    <source>
        <dbReference type="EMBL" id="MDQ0288797.1"/>
    </source>
</evidence>
<dbReference type="EC" id="5.4.2.8" evidence="10"/>
<evidence type="ECO:0000256" key="3">
    <source>
        <dbReference type="ARBA" id="ARBA00022553"/>
    </source>
</evidence>
<dbReference type="GO" id="GO:0004615">
    <property type="term" value="F:phosphomannomutase activity"/>
    <property type="evidence" value="ECO:0007669"/>
    <property type="project" value="UniProtKB-EC"/>
</dbReference>
<feature type="domain" description="Alpha-D-phosphohexomutase alpha/beta/alpha" evidence="9">
    <location>
        <begin position="271"/>
        <end position="386"/>
    </location>
</feature>
<dbReference type="PRINTS" id="PR00509">
    <property type="entry name" value="PGMPMM"/>
</dbReference>
<organism evidence="10 11">
    <name type="scientific">Oligosphaera ethanolica</name>
    <dbReference type="NCBI Taxonomy" id="760260"/>
    <lineage>
        <taxon>Bacteria</taxon>
        <taxon>Pseudomonadati</taxon>
        <taxon>Lentisphaerota</taxon>
        <taxon>Oligosphaeria</taxon>
        <taxon>Oligosphaerales</taxon>
        <taxon>Oligosphaeraceae</taxon>
        <taxon>Oligosphaera</taxon>
    </lineage>
</organism>
<dbReference type="GO" id="GO:0005975">
    <property type="term" value="P:carbohydrate metabolic process"/>
    <property type="evidence" value="ECO:0007669"/>
    <property type="project" value="InterPro"/>
</dbReference>
<feature type="domain" description="Alpha-D-phosphohexomutase alpha/beta/alpha" evidence="7">
    <location>
        <begin position="15"/>
        <end position="135"/>
    </location>
</feature>
<dbReference type="RefSeq" id="WP_307260128.1">
    <property type="nucleotide sequence ID" value="NZ_JAUSVL010000001.1"/>
</dbReference>
<accession>A0AAE3VE52</accession>
<dbReference type="Pfam" id="PF02880">
    <property type="entry name" value="PGM_PMM_III"/>
    <property type="match status" value="1"/>
</dbReference>
<dbReference type="InterPro" id="IPR036900">
    <property type="entry name" value="A-D-PHexomutase_C_sf"/>
</dbReference>
<dbReference type="Pfam" id="PF02879">
    <property type="entry name" value="PGM_PMM_II"/>
    <property type="match status" value="1"/>
</dbReference>
<evidence type="ECO:0000256" key="6">
    <source>
        <dbReference type="ARBA" id="ARBA00023235"/>
    </source>
</evidence>
<dbReference type="GO" id="GO:0046872">
    <property type="term" value="F:metal ion binding"/>
    <property type="evidence" value="ECO:0007669"/>
    <property type="project" value="UniProtKB-KW"/>
</dbReference>
<dbReference type="SUPFAM" id="SSF55957">
    <property type="entry name" value="Phosphoglucomutase, C-terminal domain"/>
    <property type="match status" value="1"/>
</dbReference>
<dbReference type="EMBL" id="JAUSVL010000001">
    <property type="protein sequence ID" value="MDQ0288797.1"/>
    <property type="molecule type" value="Genomic_DNA"/>
</dbReference>
<reference evidence="10" key="1">
    <citation type="submission" date="2023-07" db="EMBL/GenBank/DDBJ databases">
        <title>Genomic Encyclopedia of Type Strains, Phase IV (KMG-IV): sequencing the most valuable type-strain genomes for metagenomic binning, comparative biology and taxonomic classification.</title>
        <authorList>
            <person name="Goeker M."/>
        </authorList>
    </citation>
    <scope>NUCLEOTIDE SEQUENCE</scope>
    <source>
        <strain evidence="10">DSM 24202</strain>
    </source>
</reference>
<dbReference type="InterPro" id="IPR016055">
    <property type="entry name" value="A-D-PHexomutase_a/b/a-I/II/III"/>
</dbReference>
<dbReference type="PANTHER" id="PTHR43771">
    <property type="entry name" value="PHOSPHOMANNOMUTASE"/>
    <property type="match status" value="1"/>
</dbReference>
<dbReference type="InterPro" id="IPR005841">
    <property type="entry name" value="Alpha-D-phosphohexomutase_SF"/>
</dbReference>
<sequence>MTTPRQLTSQDIAAVFKRDDLRGIWPDQFNAETAFLAGQAMATRLAQHHAAPCVAVGHDARTGSFELMLSFCRGLTAGGASARRLGMVSSEQVYFVCGKYQREFQGGAMITASHNPRQYNGAKFIHAGAAPFNADDLAFMLEFMQSHLALPEAMDSSQDFADHILSIAKMPADASRPPMTIVVAAGNGVGGEAFRPIAERLTAQQVHTIFLDAKPDGDFPNGVPNPLLPEYMRRLGDAVRQHHADIGIGFDGDADRAGFVDHLGQEIIPSQVLALVARRKVQTATMDADSAPRPMIFCNLCCSRLLQDLFPPDGPVELLATPVGHGKVKLLMRHDHFRERVLFAGEHSGHYFYPEFFYVDSGMLTSLQLLSYVRQLKAAGRTLADELQPWRNHYCWSGEINFTLPRKELIFPTLETICREQQTPPSTRYEIRVDDALGLQRVVKADGPYRPAELPAADLKLVSSAPDGRAGYWFVLRSSGNEPALRLNVEAWGDGATAQCARIRDAITASIHRLSSQA</sequence>
<comment type="cofactor">
    <cofactor evidence="1">
        <name>Mg(2+)</name>
        <dbReference type="ChEBI" id="CHEBI:18420"/>
    </cofactor>
</comment>
<evidence type="ECO:0000259" key="8">
    <source>
        <dbReference type="Pfam" id="PF02879"/>
    </source>
</evidence>
<dbReference type="PANTHER" id="PTHR43771:SF1">
    <property type="entry name" value="PHOSPHOMANNOMUTASE"/>
    <property type="match status" value="1"/>
</dbReference>
<evidence type="ECO:0000256" key="5">
    <source>
        <dbReference type="ARBA" id="ARBA00022842"/>
    </source>
</evidence>
<dbReference type="InterPro" id="IPR005846">
    <property type="entry name" value="A-D-PHexomutase_a/b/a-III"/>
</dbReference>
<dbReference type="Proteomes" id="UP001238163">
    <property type="component" value="Unassembled WGS sequence"/>
</dbReference>
<dbReference type="SUPFAM" id="SSF53738">
    <property type="entry name" value="Phosphoglucomutase, first 3 domains"/>
    <property type="match status" value="3"/>
</dbReference>
<dbReference type="InterPro" id="IPR005845">
    <property type="entry name" value="A-D-PHexomutase_a/b/a-II"/>
</dbReference>
<evidence type="ECO:0000256" key="4">
    <source>
        <dbReference type="ARBA" id="ARBA00022723"/>
    </source>
</evidence>
<keyword evidence="6 10" id="KW-0413">Isomerase</keyword>
<dbReference type="Pfam" id="PF02878">
    <property type="entry name" value="PGM_PMM_I"/>
    <property type="match status" value="1"/>
</dbReference>
<evidence type="ECO:0000256" key="2">
    <source>
        <dbReference type="ARBA" id="ARBA00010231"/>
    </source>
</evidence>
<feature type="domain" description="Alpha-D-phosphohexomutase alpha/beta/alpha" evidence="8">
    <location>
        <begin position="159"/>
        <end position="264"/>
    </location>
</feature>
<evidence type="ECO:0000313" key="11">
    <source>
        <dbReference type="Proteomes" id="UP001238163"/>
    </source>
</evidence>
<dbReference type="Gene3D" id="3.30.310.50">
    <property type="entry name" value="Alpha-D-phosphohexomutase, C-terminal domain"/>
    <property type="match status" value="1"/>
</dbReference>
<evidence type="ECO:0000259" key="7">
    <source>
        <dbReference type="Pfam" id="PF02878"/>
    </source>
</evidence>
<protein>
    <submittedName>
        <fullName evidence="10">Phosphomannomutase</fullName>
        <ecNumber evidence="10">5.4.2.8</ecNumber>
    </submittedName>
</protein>
<keyword evidence="3" id="KW-0597">Phosphoprotein</keyword>
<keyword evidence="11" id="KW-1185">Reference proteome</keyword>